<dbReference type="Pfam" id="PF11721">
    <property type="entry name" value="Malectin"/>
    <property type="match status" value="1"/>
</dbReference>
<keyword evidence="3" id="KW-0812">Transmembrane</keyword>
<dbReference type="NCBIfam" id="TIGR04183">
    <property type="entry name" value="Por_Secre_tail"/>
    <property type="match status" value="1"/>
</dbReference>
<dbReference type="Pfam" id="PF18962">
    <property type="entry name" value="Por_Secre_tail"/>
    <property type="match status" value="1"/>
</dbReference>
<evidence type="ECO:0000256" key="4">
    <source>
        <dbReference type="ARBA" id="ARBA00022729"/>
    </source>
</evidence>
<evidence type="ECO:0000256" key="9">
    <source>
        <dbReference type="ARBA" id="ARBA00023277"/>
    </source>
</evidence>
<evidence type="ECO:0000313" key="12">
    <source>
        <dbReference type="EMBL" id="EPR71681.1"/>
    </source>
</evidence>
<dbReference type="InterPro" id="IPR008979">
    <property type="entry name" value="Galactose-bd-like_sf"/>
</dbReference>
<evidence type="ECO:0000313" key="13">
    <source>
        <dbReference type="Proteomes" id="UP000014974"/>
    </source>
</evidence>
<evidence type="ECO:0000259" key="11">
    <source>
        <dbReference type="Pfam" id="PF18962"/>
    </source>
</evidence>
<reference evidence="12 13" key="1">
    <citation type="journal article" date="2013" name="Genome Announc.">
        <title>Draft Genome Sequence of Cyclobacterium qasimii Strain M12-11BT, Isolated from Arctic Marine Sediment.</title>
        <authorList>
            <person name="Shivaji S."/>
            <person name="Ara S."/>
            <person name="Singh A."/>
            <person name="Kumar Pinnaka A."/>
        </authorList>
    </citation>
    <scope>NUCLEOTIDE SEQUENCE [LARGE SCALE GENOMIC DNA]</scope>
    <source>
        <strain evidence="12 13">M12-11B</strain>
    </source>
</reference>
<dbReference type="EMBL" id="ATNM01000004">
    <property type="protein sequence ID" value="EPR71681.1"/>
    <property type="molecule type" value="Genomic_DNA"/>
</dbReference>
<comment type="caution">
    <text evidence="12">The sequence shown here is derived from an EMBL/GenBank/DDBJ whole genome shotgun (WGS) entry which is preliminary data.</text>
</comment>
<sequence length="303" mass="33966">MSENIQVTDGVLDIDISKTKDNGKISGIVMYKSSSIPYSGFIKRINSGGGALQLGEETWQADEYYSGGRTYLNDSKEITNSDNDELFYTERYGEFSYDIPVPTADIYTVELHFAEIHWGNEGNRIFNVEVENGQYTLENLDLVHELGASHRSEVYIGKDISVTDGVLNVNFSKVKDNPKVSGIVVYKQSTDGARILSMDTKPKAELEDEATKLPETLGKEVKLYPNPTNDKVRVEFVADEPGHWEFVLVNALGNTTQLGQLNLEKGAYHLDFDLSQYSFGAGTYYLQIRNNKGLLKTKRVIVF</sequence>
<evidence type="ECO:0000256" key="7">
    <source>
        <dbReference type="ARBA" id="ARBA00023136"/>
    </source>
</evidence>
<dbReference type="InterPro" id="IPR039155">
    <property type="entry name" value="MLEC"/>
</dbReference>
<keyword evidence="9" id="KW-0119">Carbohydrate metabolism</keyword>
<comment type="similarity">
    <text evidence="2">Belongs to the malectin family.</text>
</comment>
<accession>S7VP17</accession>
<keyword evidence="4" id="KW-0732">Signal</keyword>
<dbReference type="Proteomes" id="UP000014974">
    <property type="component" value="Unassembled WGS sequence"/>
</dbReference>
<dbReference type="Gene3D" id="2.60.120.430">
    <property type="entry name" value="Galactose-binding lectin"/>
    <property type="match status" value="1"/>
</dbReference>
<dbReference type="SUPFAM" id="SSF49785">
    <property type="entry name" value="Galactose-binding domain-like"/>
    <property type="match status" value="1"/>
</dbReference>
<evidence type="ECO:0000256" key="2">
    <source>
        <dbReference type="ARBA" id="ARBA00009141"/>
    </source>
</evidence>
<dbReference type="GO" id="GO:0030246">
    <property type="term" value="F:carbohydrate binding"/>
    <property type="evidence" value="ECO:0007669"/>
    <property type="project" value="InterPro"/>
</dbReference>
<dbReference type="eggNOG" id="COG3291">
    <property type="taxonomic scope" value="Bacteria"/>
</dbReference>
<dbReference type="InterPro" id="IPR026444">
    <property type="entry name" value="Secre_tail"/>
</dbReference>
<dbReference type="STRING" id="641524.ADICYQ_0152"/>
<protein>
    <submittedName>
        <fullName evidence="12">Fibronectin, type III</fullName>
    </submittedName>
</protein>
<keyword evidence="6" id="KW-1133">Transmembrane helix</keyword>
<dbReference type="InterPro" id="IPR021720">
    <property type="entry name" value="Malectin_dom"/>
</dbReference>
<proteinExistence type="inferred from homology"/>
<dbReference type="PANTHER" id="PTHR13460:SF0">
    <property type="entry name" value="MALECTIN"/>
    <property type="match status" value="1"/>
</dbReference>
<organism evidence="12 13">
    <name type="scientific">Cyclobacterium qasimii M12-11B</name>
    <dbReference type="NCBI Taxonomy" id="641524"/>
    <lineage>
        <taxon>Bacteria</taxon>
        <taxon>Pseudomonadati</taxon>
        <taxon>Bacteroidota</taxon>
        <taxon>Cytophagia</taxon>
        <taxon>Cytophagales</taxon>
        <taxon>Cyclobacteriaceae</taxon>
        <taxon>Cyclobacterium</taxon>
    </lineage>
</organism>
<feature type="domain" description="Malectin" evidence="10">
    <location>
        <begin position="44"/>
        <end position="183"/>
    </location>
</feature>
<dbReference type="GO" id="GO:0016020">
    <property type="term" value="C:membrane"/>
    <property type="evidence" value="ECO:0007669"/>
    <property type="project" value="TreeGrafter"/>
</dbReference>
<dbReference type="PANTHER" id="PTHR13460">
    <property type="match status" value="1"/>
</dbReference>
<feature type="domain" description="Secretion system C-terminal sorting" evidence="11">
    <location>
        <begin position="223"/>
        <end position="301"/>
    </location>
</feature>
<comment type="subcellular location">
    <subcellularLocation>
        <location evidence="1">Endoplasmic reticulum membrane</location>
        <topology evidence="1">Single-pass type I membrane protein</topology>
    </subcellularLocation>
</comment>
<keyword evidence="7" id="KW-0472">Membrane</keyword>
<dbReference type="AlphaFoldDB" id="S7VP17"/>
<name>S7VP17_9BACT</name>
<evidence type="ECO:0000256" key="1">
    <source>
        <dbReference type="ARBA" id="ARBA00004115"/>
    </source>
</evidence>
<evidence type="ECO:0000256" key="5">
    <source>
        <dbReference type="ARBA" id="ARBA00022824"/>
    </source>
</evidence>
<keyword evidence="5" id="KW-0256">Endoplasmic reticulum</keyword>
<evidence type="ECO:0000256" key="3">
    <source>
        <dbReference type="ARBA" id="ARBA00022692"/>
    </source>
</evidence>
<evidence type="ECO:0000259" key="10">
    <source>
        <dbReference type="Pfam" id="PF11721"/>
    </source>
</evidence>
<evidence type="ECO:0000256" key="6">
    <source>
        <dbReference type="ARBA" id="ARBA00022989"/>
    </source>
</evidence>
<keyword evidence="8" id="KW-0325">Glycoprotein</keyword>
<evidence type="ECO:0000256" key="8">
    <source>
        <dbReference type="ARBA" id="ARBA00023180"/>
    </source>
</evidence>
<gene>
    <name evidence="12" type="ORF">ADICYQ_0152</name>
</gene>